<sequence length="229" mass="25628">MTDLLTPFVWIALVAIVVFLLGLGMLLGRGGARDDMGRKTFRLRPVRRLFGLLLAGLACVSVLLALSLLQFFRLTTDQPVADIEVTRQGDNQYRVAAQAEGLGTRDYTLYGDEWQIDAKVVRWRLPALVTGAPPLYRLERLSGRYRDVQREQSGTRSVHALDDWPVPDISAVKAWFPGWLPFVDVTYGSAAYMPLFDGARYQVLFDPRGALFIRPADAATEQGLKARGW</sequence>
<feature type="transmembrane region" description="Helical" evidence="1">
    <location>
        <begin position="6"/>
        <end position="28"/>
    </location>
</feature>
<reference evidence="3" key="1">
    <citation type="submission" date="2017-05" db="EMBL/GenBank/DDBJ databases">
        <title>Complete and WGS of Bordetella genogroups.</title>
        <authorList>
            <person name="Spilker T."/>
            <person name="Lipuma J."/>
        </authorList>
    </citation>
    <scope>NUCLEOTIDE SEQUENCE [LARGE SCALE GENOMIC DNA]</scope>
    <source>
        <strain evidence="3">AU6712</strain>
    </source>
</reference>
<proteinExistence type="predicted"/>
<protein>
    <recommendedName>
        <fullName evidence="4">Cation/multidrug efflux pump</fullName>
    </recommendedName>
</protein>
<organism evidence="2 3">
    <name type="scientific">Bordetella genomosp. 12</name>
    <dbReference type="NCBI Taxonomy" id="463035"/>
    <lineage>
        <taxon>Bacteria</taxon>
        <taxon>Pseudomonadati</taxon>
        <taxon>Pseudomonadota</taxon>
        <taxon>Betaproteobacteria</taxon>
        <taxon>Burkholderiales</taxon>
        <taxon>Alcaligenaceae</taxon>
        <taxon>Bordetella</taxon>
    </lineage>
</organism>
<evidence type="ECO:0000256" key="1">
    <source>
        <dbReference type="SAM" id="Phobius"/>
    </source>
</evidence>
<dbReference type="AlphaFoldDB" id="A0A261VST6"/>
<keyword evidence="3" id="KW-1185">Reference proteome</keyword>
<dbReference type="RefSeq" id="WP_094809624.1">
    <property type="nucleotide sequence ID" value="NZ_NEVU01000001.1"/>
</dbReference>
<keyword evidence="1" id="KW-0472">Membrane</keyword>
<comment type="caution">
    <text evidence="2">The sequence shown here is derived from an EMBL/GenBank/DDBJ whole genome shotgun (WGS) entry which is preliminary data.</text>
</comment>
<dbReference type="OrthoDB" id="9156649at2"/>
<dbReference type="Proteomes" id="UP000216429">
    <property type="component" value="Unassembled WGS sequence"/>
</dbReference>
<accession>A0A261VST6</accession>
<evidence type="ECO:0000313" key="2">
    <source>
        <dbReference type="EMBL" id="OZI77166.1"/>
    </source>
</evidence>
<evidence type="ECO:0008006" key="4">
    <source>
        <dbReference type="Google" id="ProtNLM"/>
    </source>
</evidence>
<feature type="transmembrane region" description="Helical" evidence="1">
    <location>
        <begin position="49"/>
        <end position="72"/>
    </location>
</feature>
<gene>
    <name evidence="2" type="ORF">CAL22_01005</name>
</gene>
<keyword evidence="1" id="KW-1133">Transmembrane helix</keyword>
<name>A0A261VST6_9BORD</name>
<dbReference type="EMBL" id="NEVU01000001">
    <property type="protein sequence ID" value="OZI77166.1"/>
    <property type="molecule type" value="Genomic_DNA"/>
</dbReference>
<keyword evidence="1" id="KW-0812">Transmembrane</keyword>
<evidence type="ECO:0000313" key="3">
    <source>
        <dbReference type="Proteomes" id="UP000216429"/>
    </source>
</evidence>